<evidence type="ECO:0000313" key="8">
    <source>
        <dbReference type="EMBL" id="KAK1697447.1"/>
    </source>
</evidence>
<dbReference type="InterPro" id="IPR003340">
    <property type="entry name" value="B3_DNA-bd"/>
</dbReference>
<sequence>MEAPPAATYWTLPSDLLLEIVARSDISTVVAFALACKLLRRDILSSSFIRHLTQRGGIVPPCILAYLHTHDNIEDPPAPFSLVHPATPAASAFLNDYISPSVSRFAHELLAEHKPLTSRGGLVLFRRRRISNKLSNLCVYEVFSGRCTVFSDPIDPNNDDRFKYVLLTAADGIDCPFLICVLHQVALPHDSIDASPIEVHTTTSMSNTWAHTINININSGFFRKLFQQNIVVLRGGVIHWLARESGEIASYNVCTREHGTIKLPGPVINFEGQLHLGSYYSHDENKLLSQAREEVHGGSCGGKAVEAAALGARAGRGRHGGATKAPRSPSPAPSSSSHEDRCFDFLLRIDDDPLGIKRLPDKFAEFVYGVEPVHLQLREASCNFCRWTVEVLFDGQGKMYLHTGWDKFARDLVLEPG</sequence>
<dbReference type="CDD" id="cd10017">
    <property type="entry name" value="B3_DNA"/>
    <property type="match status" value="1"/>
</dbReference>
<dbReference type="InterPro" id="IPR015300">
    <property type="entry name" value="DNA-bd_pseudobarrel_sf"/>
</dbReference>
<comment type="subcellular location">
    <subcellularLocation>
        <location evidence="1">Nucleus</location>
    </subcellularLocation>
</comment>
<dbReference type="EMBL" id="JAUUTY010000001">
    <property type="protein sequence ID" value="KAK1697447.1"/>
    <property type="molecule type" value="Genomic_DNA"/>
</dbReference>
<name>A0AAD8U2G4_LOLMU</name>
<dbReference type="AlphaFoldDB" id="A0AAD8U2G4"/>
<dbReference type="PANTHER" id="PTHR35828">
    <property type="entry name" value="OS08G0203800 PROTEIN-RELATED"/>
    <property type="match status" value="1"/>
</dbReference>
<evidence type="ECO:0000256" key="2">
    <source>
        <dbReference type="ARBA" id="ARBA00023015"/>
    </source>
</evidence>
<dbReference type="GO" id="GO:0005634">
    <property type="term" value="C:nucleus"/>
    <property type="evidence" value="ECO:0007669"/>
    <property type="project" value="UniProtKB-SubCell"/>
</dbReference>
<keyword evidence="5" id="KW-0539">Nucleus</keyword>
<reference evidence="8" key="1">
    <citation type="submission" date="2023-07" db="EMBL/GenBank/DDBJ databases">
        <title>A chromosome-level genome assembly of Lolium multiflorum.</title>
        <authorList>
            <person name="Chen Y."/>
            <person name="Copetti D."/>
            <person name="Kolliker R."/>
            <person name="Studer B."/>
        </authorList>
    </citation>
    <scope>NUCLEOTIDE SEQUENCE</scope>
    <source>
        <strain evidence="8">02402/16</strain>
        <tissue evidence="8">Leaf</tissue>
    </source>
</reference>
<evidence type="ECO:0000256" key="3">
    <source>
        <dbReference type="ARBA" id="ARBA00023125"/>
    </source>
</evidence>
<dbReference type="Proteomes" id="UP001231189">
    <property type="component" value="Unassembled WGS sequence"/>
</dbReference>
<proteinExistence type="predicted"/>
<keyword evidence="3" id="KW-0238">DNA-binding</keyword>
<feature type="region of interest" description="Disordered" evidence="6">
    <location>
        <begin position="316"/>
        <end position="338"/>
    </location>
</feature>
<evidence type="ECO:0000256" key="5">
    <source>
        <dbReference type="ARBA" id="ARBA00023242"/>
    </source>
</evidence>
<dbReference type="PANTHER" id="PTHR35828:SF50">
    <property type="entry name" value="F-BOX DOMAIN-CONTAINING PROTEIN"/>
    <property type="match status" value="1"/>
</dbReference>
<keyword evidence="4" id="KW-0804">Transcription</keyword>
<evidence type="ECO:0000256" key="6">
    <source>
        <dbReference type="SAM" id="MobiDB-lite"/>
    </source>
</evidence>
<keyword evidence="2" id="KW-0805">Transcription regulation</keyword>
<dbReference type="PROSITE" id="PS50863">
    <property type="entry name" value="B3"/>
    <property type="match status" value="1"/>
</dbReference>
<organism evidence="8 9">
    <name type="scientific">Lolium multiflorum</name>
    <name type="common">Italian ryegrass</name>
    <name type="synonym">Lolium perenne subsp. multiflorum</name>
    <dbReference type="NCBI Taxonomy" id="4521"/>
    <lineage>
        <taxon>Eukaryota</taxon>
        <taxon>Viridiplantae</taxon>
        <taxon>Streptophyta</taxon>
        <taxon>Embryophyta</taxon>
        <taxon>Tracheophyta</taxon>
        <taxon>Spermatophyta</taxon>
        <taxon>Magnoliopsida</taxon>
        <taxon>Liliopsida</taxon>
        <taxon>Poales</taxon>
        <taxon>Poaceae</taxon>
        <taxon>BOP clade</taxon>
        <taxon>Pooideae</taxon>
        <taxon>Poodae</taxon>
        <taxon>Poeae</taxon>
        <taxon>Poeae Chloroplast Group 2 (Poeae type)</taxon>
        <taxon>Loliodinae</taxon>
        <taxon>Loliinae</taxon>
        <taxon>Lolium</taxon>
    </lineage>
</organism>
<dbReference type="InterPro" id="IPR036047">
    <property type="entry name" value="F-box-like_dom_sf"/>
</dbReference>
<accession>A0AAD8U2G4</accession>
<evidence type="ECO:0000256" key="1">
    <source>
        <dbReference type="ARBA" id="ARBA00004123"/>
    </source>
</evidence>
<dbReference type="SUPFAM" id="SSF101936">
    <property type="entry name" value="DNA-binding pseudobarrel domain"/>
    <property type="match status" value="1"/>
</dbReference>
<keyword evidence="9" id="KW-1185">Reference proteome</keyword>
<gene>
    <name evidence="8" type="ORF">QYE76_014144</name>
</gene>
<dbReference type="SUPFAM" id="SSF81383">
    <property type="entry name" value="F-box domain"/>
    <property type="match status" value="1"/>
</dbReference>
<evidence type="ECO:0000256" key="4">
    <source>
        <dbReference type="ARBA" id="ARBA00023163"/>
    </source>
</evidence>
<protein>
    <recommendedName>
        <fullName evidence="7">TF-B3 domain-containing protein</fullName>
    </recommendedName>
</protein>
<evidence type="ECO:0000313" key="9">
    <source>
        <dbReference type="Proteomes" id="UP001231189"/>
    </source>
</evidence>
<dbReference type="GO" id="GO:0003677">
    <property type="term" value="F:DNA binding"/>
    <property type="evidence" value="ECO:0007669"/>
    <property type="project" value="UniProtKB-KW"/>
</dbReference>
<comment type="caution">
    <text evidence="8">The sequence shown here is derived from an EMBL/GenBank/DDBJ whole genome shotgun (WGS) entry which is preliminary data.</text>
</comment>
<feature type="domain" description="TF-B3" evidence="7">
    <location>
        <begin position="342"/>
        <end position="417"/>
    </location>
</feature>
<evidence type="ECO:0000259" key="7">
    <source>
        <dbReference type="PROSITE" id="PS50863"/>
    </source>
</evidence>